<comment type="caution">
    <text evidence="1">The sequence shown here is derived from an EMBL/GenBank/DDBJ whole genome shotgun (WGS) entry which is preliminary data.</text>
</comment>
<name>A0A9W9A4N9_9AGAR</name>
<accession>A0A9W9A4N9</accession>
<reference evidence="1" key="1">
    <citation type="submission" date="2022-08" db="EMBL/GenBank/DDBJ databases">
        <authorList>
            <consortium name="DOE Joint Genome Institute"/>
            <person name="Min B."/>
            <person name="Riley R."/>
            <person name="Sierra-Patev S."/>
            <person name="Naranjo-Ortiz M."/>
            <person name="Looney B."/>
            <person name="Konkel Z."/>
            <person name="Slot J.C."/>
            <person name="Sakamoto Y."/>
            <person name="Steenwyk J.L."/>
            <person name="Rokas A."/>
            <person name="Carro J."/>
            <person name="Camarero S."/>
            <person name="Ferreira P."/>
            <person name="Molpeceres G."/>
            <person name="Ruiz-Duenas F.J."/>
            <person name="Serrano A."/>
            <person name="Henrissat B."/>
            <person name="Drula E."/>
            <person name="Hughes K.W."/>
            <person name="Mata J.L."/>
            <person name="Ishikawa N.K."/>
            <person name="Vargas-Isla R."/>
            <person name="Ushijima S."/>
            <person name="Smith C.A."/>
            <person name="Ahrendt S."/>
            <person name="Andreopoulos W."/>
            <person name="He G."/>
            <person name="Labutti K."/>
            <person name="Lipzen A."/>
            <person name="Ng V."/>
            <person name="Sandor L."/>
            <person name="Barry K."/>
            <person name="Martinez A.T."/>
            <person name="Xiao Y."/>
            <person name="Gibbons J.G."/>
            <person name="Terashima K."/>
            <person name="Hibbett D.S."/>
            <person name="Grigoriev I.V."/>
        </authorList>
    </citation>
    <scope>NUCLEOTIDE SEQUENCE</scope>
    <source>
        <strain evidence="1">Sp2 HRB7682 ss15</strain>
    </source>
</reference>
<proteinExistence type="predicted"/>
<reference evidence="1" key="2">
    <citation type="journal article" date="2023" name="Proc. Natl. Acad. Sci. U.S.A.">
        <title>A global phylogenomic analysis of the shiitake genus Lentinula.</title>
        <authorList>
            <person name="Sierra-Patev S."/>
            <person name="Min B."/>
            <person name="Naranjo-Ortiz M."/>
            <person name="Looney B."/>
            <person name="Konkel Z."/>
            <person name="Slot J.C."/>
            <person name="Sakamoto Y."/>
            <person name="Steenwyk J.L."/>
            <person name="Rokas A."/>
            <person name="Carro J."/>
            <person name="Camarero S."/>
            <person name="Ferreira P."/>
            <person name="Molpeceres G."/>
            <person name="Ruiz-Duenas F.J."/>
            <person name="Serrano A."/>
            <person name="Henrissat B."/>
            <person name="Drula E."/>
            <person name="Hughes K.W."/>
            <person name="Mata J.L."/>
            <person name="Ishikawa N.K."/>
            <person name="Vargas-Isla R."/>
            <person name="Ushijima S."/>
            <person name="Smith C.A."/>
            <person name="Donoghue J."/>
            <person name="Ahrendt S."/>
            <person name="Andreopoulos W."/>
            <person name="He G."/>
            <person name="LaButti K."/>
            <person name="Lipzen A."/>
            <person name="Ng V."/>
            <person name="Riley R."/>
            <person name="Sandor L."/>
            <person name="Barry K."/>
            <person name="Martinez A.T."/>
            <person name="Xiao Y."/>
            <person name="Gibbons J.G."/>
            <person name="Terashima K."/>
            <person name="Grigoriev I.V."/>
            <person name="Hibbett D."/>
        </authorList>
    </citation>
    <scope>NUCLEOTIDE SEQUENCE</scope>
    <source>
        <strain evidence="1">Sp2 HRB7682 ss15</strain>
    </source>
</reference>
<evidence type="ECO:0000313" key="1">
    <source>
        <dbReference type="EMBL" id="KAJ4474114.1"/>
    </source>
</evidence>
<protein>
    <recommendedName>
        <fullName evidence="3">DUF4218 domain-containing protein</fullName>
    </recommendedName>
</protein>
<dbReference type="AlphaFoldDB" id="A0A9W9A4N9"/>
<feature type="non-terminal residue" evidence="1">
    <location>
        <position position="312"/>
    </location>
</feature>
<evidence type="ECO:0000313" key="2">
    <source>
        <dbReference type="Proteomes" id="UP001150238"/>
    </source>
</evidence>
<organism evidence="1 2">
    <name type="scientific">Lentinula lateritia</name>
    <dbReference type="NCBI Taxonomy" id="40482"/>
    <lineage>
        <taxon>Eukaryota</taxon>
        <taxon>Fungi</taxon>
        <taxon>Dikarya</taxon>
        <taxon>Basidiomycota</taxon>
        <taxon>Agaricomycotina</taxon>
        <taxon>Agaricomycetes</taxon>
        <taxon>Agaricomycetidae</taxon>
        <taxon>Agaricales</taxon>
        <taxon>Marasmiineae</taxon>
        <taxon>Omphalotaceae</taxon>
        <taxon>Lentinula</taxon>
    </lineage>
</organism>
<sequence length="312" mass="35561">MGSVLRTSMYLTCAANKLTKHTSTAQDRLDYLDFLRCHIEGLKENFPGFIQPSHHLAFHIYDNLELFSAVHHIWCFAGERFIGRLRDIPINHKIGEFEGTLLHSTCKGSAFRRILRRSDCPPLLKYCGQLINKVYGLTKLEGETGESDNIETGQLVETLQKSGALPNQLFQVSTPRELILLLDESTTSIQCYRRCLTPFGNYYAIPEATGKANSYVCFFPDGDRQAEWAAGQIRHIFCENGKTRFAIRRSHPIASPLNEQDPFKLFWNQGFQAKMISSSFSNELELVEYDWVLAHTARWELSPGETVCLCLK</sequence>
<dbReference type="EMBL" id="JANVFS010000024">
    <property type="protein sequence ID" value="KAJ4474114.1"/>
    <property type="molecule type" value="Genomic_DNA"/>
</dbReference>
<gene>
    <name evidence="1" type="ORF">C8J55DRAFT_457978</name>
</gene>
<dbReference type="Proteomes" id="UP001150238">
    <property type="component" value="Unassembled WGS sequence"/>
</dbReference>
<evidence type="ECO:0008006" key="3">
    <source>
        <dbReference type="Google" id="ProtNLM"/>
    </source>
</evidence>